<sequence length="445" mass="47757">MKLCIYFDGGIILKKSTSLLFSGLLVSGMVLGAVTNPVTVHADSDTATQTQVTNNVSYYDQSGKFILSKTLQGKQGTDITYAPDGYALMGDKPVFGADQANVKVTVAKMISVKVNYVDQNGKLVNSEVVNGGAGNTYKLTDIPAGCSWVNDEEQTITLVEGKEYNVPVNKKVFNTIIFKTSDNTEVGRTEIFGDKVGDSISLTSDKIPTGYTTDTSALTLQTDNNTQFVTVTKSADTSTGVVTVKDKAAQLYSIYGNTITGRTLDPGTPWKTFGTKVINGETYYQVSTYEWVKASDVDVKSDAAITPFVSTVKTGSSPVNLVDKTGKVITGRGLGANSEWKTANKIELNGKTYYQVATNEWVDASLVTVQGQNVDNNNTTATPFVSVVTTTNSPATLYTKDGQAISGRGLGPNSEWKTANKIVLNGETYYQVATNEWVKASSLIK</sequence>
<evidence type="ECO:0000313" key="2">
    <source>
        <dbReference type="EMBL" id="PMD73302.1"/>
    </source>
</evidence>
<dbReference type="Proteomes" id="UP000235649">
    <property type="component" value="Unassembled WGS sequence"/>
</dbReference>
<reference evidence="2 3" key="1">
    <citation type="submission" date="2017-05" db="EMBL/GenBank/DDBJ databases">
        <title>Lactobacillus nurukis nov., sp. nov., isolated from nuruk.</title>
        <authorList>
            <person name="Kim S.-J."/>
        </authorList>
    </citation>
    <scope>NUCLEOTIDE SEQUENCE [LARGE SCALE GENOMIC DNA]</scope>
    <source>
        <strain evidence="2 3">SYF10-1a</strain>
    </source>
</reference>
<gene>
    <name evidence="2" type="ORF">CBP76_02120</name>
</gene>
<dbReference type="InterPro" id="IPR024968">
    <property type="entry name" value="SlpA_C_lactobacillus"/>
</dbReference>
<protein>
    <recommendedName>
        <fullName evidence="1">S-layer protein C-terminal domain-containing protein</fullName>
    </recommendedName>
</protein>
<dbReference type="OrthoDB" id="2269930at2"/>
<feature type="domain" description="S-layer protein C-terminal" evidence="1">
    <location>
        <begin position="322"/>
        <end position="365"/>
    </location>
</feature>
<proteinExistence type="predicted"/>
<dbReference type="AlphaFoldDB" id="A0A2N7AWY8"/>
<feature type="domain" description="S-layer protein C-terminal" evidence="1">
    <location>
        <begin position="393"/>
        <end position="441"/>
    </location>
</feature>
<name>A0A2N7AWY8_9LACO</name>
<dbReference type="Pfam" id="PF03217">
    <property type="entry name" value="SlpA"/>
    <property type="match status" value="3"/>
</dbReference>
<comment type="caution">
    <text evidence="2">The sequence shown here is derived from an EMBL/GenBank/DDBJ whole genome shotgun (WGS) entry which is preliminary data.</text>
</comment>
<organism evidence="2 3">
    <name type="scientific">Companilactobacillus nuruki</name>
    <dbReference type="NCBI Taxonomy" id="1993540"/>
    <lineage>
        <taxon>Bacteria</taxon>
        <taxon>Bacillati</taxon>
        <taxon>Bacillota</taxon>
        <taxon>Bacilli</taxon>
        <taxon>Lactobacillales</taxon>
        <taxon>Lactobacillaceae</taxon>
        <taxon>Companilactobacillus</taxon>
    </lineage>
</organism>
<feature type="domain" description="S-layer protein C-terminal" evidence="1">
    <location>
        <begin position="246"/>
        <end position="295"/>
    </location>
</feature>
<dbReference type="EMBL" id="NIPR01000004">
    <property type="protein sequence ID" value="PMD73302.1"/>
    <property type="molecule type" value="Genomic_DNA"/>
</dbReference>
<keyword evidence="3" id="KW-1185">Reference proteome</keyword>
<accession>A0A2N7AWY8</accession>
<evidence type="ECO:0000313" key="3">
    <source>
        <dbReference type="Proteomes" id="UP000235649"/>
    </source>
</evidence>
<evidence type="ECO:0000259" key="1">
    <source>
        <dbReference type="Pfam" id="PF03217"/>
    </source>
</evidence>